<dbReference type="Pfam" id="PF07343">
    <property type="entry name" value="DUF1475"/>
    <property type="match status" value="1"/>
</dbReference>
<accession>A0A143YVN3</accession>
<organism evidence="2 3">
    <name type="scientific">Trichococcus palustris</name>
    <dbReference type="NCBI Taxonomy" id="140314"/>
    <lineage>
        <taxon>Bacteria</taxon>
        <taxon>Bacillati</taxon>
        <taxon>Bacillota</taxon>
        <taxon>Bacilli</taxon>
        <taxon>Lactobacillales</taxon>
        <taxon>Carnobacteriaceae</taxon>
        <taxon>Trichococcus</taxon>
    </lineage>
</organism>
<reference evidence="2 3" key="1">
    <citation type="submission" date="2016-02" db="EMBL/GenBank/DDBJ databases">
        <authorList>
            <person name="Wen L."/>
            <person name="He K."/>
            <person name="Yang H."/>
        </authorList>
    </citation>
    <scope>NUCLEOTIDE SEQUENCE [LARGE SCALE GENOMIC DNA]</scope>
    <source>
        <strain evidence="2">Trichococcus palustris</strain>
    </source>
</reference>
<gene>
    <name evidence="2" type="ORF">Tpal_2373</name>
</gene>
<dbReference type="InterPro" id="IPR009943">
    <property type="entry name" value="DUF1475"/>
</dbReference>
<keyword evidence="1" id="KW-0812">Transmembrane</keyword>
<dbReference type="STRING" id="140314.SAMN04488076_10766"/>
<dbReference type="RefSeq" id="WP_087033925.1">
    <property type="nucleotide sequence ID" value="NZ_FJNE01000008.1"/>
</dbReference>
<evidence type="ECO:0000313" key="3">
    <source>
        <dbReference type="Proteomes" id="UP000242754"/>
    </source>
</evidence>
<name>A0A143YVN3_9LACT</name>
<keyword evidence="1" id="KW-0472">Membrane</keyword>
<feature type="transmembrane region" description="Helical" evidence="1">
    <location>
        <begin position="39"/>
        <end position="61"/>
    </location>
</feature>
<keyword evidence="3" id="KW-1185">Reference proteome</keyword>
<evidence type="ECO:0000256" key="1">
    <source>
        <dbReference type="SAM" id="Phobius"/>
    </source>
</evidence>
<dbReference type="AlphaFoldDB" id="A0A143YVN3"/>
<feature type="transmembrane region" description="Helical" evidence="1">
    <location>
        <begin position="68"/>
        <end position="93"/>
    </location>
</feature>
<dbReference type="OrthoDB" id="1956295at2"/>
<dbReference type="EMBL" id="FJNE01000008">
    <property type="protein sequence ID" value="CZQ99444.1"/>
    <property type="molecule type" value="Genomic_DNA"/>
</dbReference>
<evidence type="ECO:0008006" key="4">
    <source>
        <dbReference type="Google" id="ProtNLM"/>
    </source>
</evidence>
<proteinExistence type="predicted"/>
<evidence type="ECO:0000313" key="2">
    <source>
        <dbReference type="EMBL" id="CZQ99444.1"/>
    </source>
</evidence>
<dbReference type="Proteomes" id="UP000242754">
    <property type="component" value="Unassembled WGS sequence"/>
</dbReference>
<protein>
    <recommendedName>
        <fullName evidence="4">DUF1475 domain-containing protein</fullName>
    </recommendedName>
</protein>
<sequence length="114" mass="12673">MKLGKMIALLGLFAMTAVLLNGFTNGNFAKDGAALLANPWGIVSLIDLYVGFTLFSMWIAFREKNKVLMVAWIVAMMTLGFFAGSLYVLVAFYRSKGDWLDFFLGSRKTDIISK</sequence>
<keyword evidence="1" id="KW-1133">Transmembrane helix</keyword>